<protein>
    <recommendedName>
        <fullName evidence="4">HIRAN domain-containing protein</fullName>
    </recommendedName>
</protein>
<accession>A0ABW5N5Y9</accession>
<dbReference type="RefSeq" id="WP_378255921.1">
    <property type="nucleotide sequence ID" value="NZ_JBHSJV010000001.1"/>
</dbReference>
<feature type="transmembrane region" description="Helical" evidence="1">
    <location>
        <begin position="221"/>
        <end position="249"/>
    </location>
</feature>
<evidence type="ECO:0000313" key="3">
    <source>
        <dbReference type="Proteomes" id="UP001597459"/>
    </source>
</evidence>
<sequence>MKKRYLKILQALPVYADHENNAKKILTLTPQELIPFNREKRRNGINWMEIYLENDKIGYIKKLPGAFYKCEQVSLDDESVKGFSYSYRTDNTEEQLPMDRLFFPQGYLNPDKEQIGTIKLECIEKAEENKMSYIDLEYPAALIDVEEIRFRKGDKFYITHKSDDKHDIFMEVDNFLGKQGFLLKKTNTSNLEDKWMYSISITIAILTVLGIFLGFLANGWIVVSGLMILVGIVVAFIFVFVLQIILMILKGIFNQIRKRF</sequence>
<keyword evidence="1" id="KW-0812">Transmembrane</keyword>
<dbReference type="EMBL" id="JBHULX010000003">
    <property type="protein sequence ID" value="MFD2590013.1"/>
    <property type="molecule type" value="Genomic_DNA"/>
</dbReference>
<name>A0ABW5N5Y9_9FLAO</name>
<keyword evidence="1" id="KW-1133">Transmembrane helix</keyword>
<keyword evidence="1" id="KW-0472">Membrane</keyword>
<gene>
    <name evidence="2" type="ORF">ACFSTE_04175</name>
</gene>
<keyword evidence="3" id="KW-1185">Reference proteome</keyword>
<proteinExistence type="predicted"/>
<feature type="transmembrane region" description="Helical" evidence="1">
    <location>
        <begin position="195"/>
        <end position="215"/>
    </location>
</feature>
<organism evidence="2 3">
    <name type="scientific">Aquimarina hainanensis</name>
    <dbReference type="NCBI Taxonomy" id="1578017"/>
    <lineage>
        <taxon>Bacteria</taxon>
        <taxon>Pseudomonadati</taxon>
        <taxon>Bacteroidota</taxon>
        <taxon>Flavobacteriia</taxon>
        <taxon>Flavobacteriales</taxon>
        <taxon>Flavobacteriaceae</taxon>
        <taxon>Aquimarina</taxon>
    </lineage>
</organism>
<comment type="caution">
    <text evidence="2">The sequence shown here is derived from an EMBL/GenBank/DDBJ whole genome shotgun (WGS) entry which is preliminary data.</text>
</comment>
<evidence type="ECO:0000256" key="1">
    <source>
        <dbReference type="SAM" id="Phobius"/>
    </source>
</evidence>
<dbReference type="Proteomes" id="UP001597459">
    <property type="component" value="Unassembled WGS sequence"/>
</dbReference>
<evidence type="ECO:0000313" key="2">
    <source>
        <dbReference type="EMBL" id="MFD2590013.1"/>
    </source>
</evidence>
<evidence type="ECO:0008006" key="4">
    <source>
        <dbReference type="Google" id="ProtNLM"/>
    </source>
</evidence>
<reference evidence="3" key="1">
    <citation type="journal article" date="2019" name="Int. J. Syst. Evol. Microbiol.">
        <title>The Global Catalogue of Microorganisms (GCM) 10K type strain sequencing project: providing services to taxonomists for standard genome sequencing and annotation.</title>
        <authorList>
            <consortium name="The Broad Institute Genomics Platform"/>
            <consortium name="The Broad Institute Genome Sequencing Center for Infectious Disease"/>
            <person name="Wu L."/>
            <person name="Ma J."/>
        </authorList>
    </citation>
    <scope>NUCLEOTIDE SEQUENCE [LARGE SCALE GENOMIC DNA]</scope>
    <source>
        <strain evidence="3">KCTC 42423</strain>
    </source>
</reference>